<reference evidence="2" key="2">
    <citation type="journal article" date="2014" name="ISME J.">
        <title>Microbial stratification in low pH oxic and suboxic macroscopic growths along an acid mine drainage.</title>
        <authorList>
            <person name="Mendez-Garcia C."/>
            <person name="Mesa V."/>
            <person name="Sprenger R.R."/>
            <person name="Richter M."/>
            <person name="Diez M.S."/>
            <person name="Solano J."/>
            <person name="Bargiela R."/>
            <person name="Golyshina O.V."/>
            <person name="Manteca A."/>
            <person name="Ramos J.L."/>
            <person name="Gallego J.R."/>
            <person name="Llorente I."/>
            <person name="Martins Dos Santos V.A."/>
            <person name="Jensen O.N."/>
            <person name="Pelaez A.I."/>
            <person name="Sanchez J."/>
            <person name="Ferrer M."/>
        </authorList>
    </citation>
    <scope>NUCLEOTIDE SEQUENCE</scope>
</reference>
<sequence length="133" mass="14114">MRANRSLEIGTGLFVLLGFAALLFLSMQLPANGLKFSFKKPAGYAVTAQFDNIGDLKVGAPVRMAGVRIGQVTRIDFDTNTERAKVWLRIDPRFNQIPADSSAAIDTEGLLGGQYIAISPGACRPISATAAGS</sequence>
<evidence type="ECO:0000259" key="1">
    <source>
        <dbReference type="Pfam" id="PF02470"/>
    </source>
</evidence>
<protein>
    <submittedName>
        <fullName evidence="2">Mammalian cell entry related domain protein</fullName>
    </submittedName>
</protein>
<dbReference type="GO" id="GO:0005548">
    <property type="term" value="F:phospholipid transporter activity"/>
    <property type="evidence" value="ECO:0007669"/>
    <property type="project" value="TreeGrafter"/>
</dbReference>
<dbReference type="Pfam" id="PF02470">
    <property type="entry name" value="MlaD"/>
    <property type="match status" value="1"/>
</dbReference>
<gene>
    <name evidence="2" type="ORF">B2A_09097</name>
</gene>
<dbReference type="EMBL" id="AUZZ01006568">
    <property type="protein sequence ID" value="EQD45885.1"/>
    <property type="molecule type" value="Genomic_DNA"/>
</dbReference>
<dbReference type="GO" id="GO:0005543">
    <property type="term" value="F:phospholipid binding"/>
    <property type="evidence" value="ECO:0007669"/>
    <property type="project" value="TreeGrafter"/>
</dbReference>
<feature type="non-terminal residue" evidence="2">
    <location>
        <position position="133"/>
    </location>
</feature>
<evidence type="ECO:0000313" key="2">
    <source>
        <dbReference type="EMBL" id="EQD45885.1"/>
    </source>
</evidence>
<feature type="domain" description="Mce/MlaD" evidence="1">
    <location>
        <begin position="43"/>
        <end position="121"/>
    </location>
</feature>
<reference evidence="2" key="1">
    <citation type="submission" date="2013-08" db="EMBL/GenBank/DDBJ databases">
        <authorList>
            <person name="Mendez C."/>
            <person name="Richter M."/>
            <person name="Ferrer M."/>
            <person name="Sanchez J."/>
        </authorList>
    </citation>
    <scope>NUCLEOTIDE SEQUENCE</scope>
</reference>
<organism evidence="2">
    <name type="scientific">mine drainage metagenome</name>
    <dbReference type="NCBI Taxonomy" id="410659"/>
    <lineage>
        <taxon>unclassified sequences</taxon>
        <taxon>metagenomes</taxon>
        <taxon>ecological metagenomes</taxon>
    </lineage>
</organism>
<comment type="caution">
    <text evidence="2">The sequence shown here is derived from an EMBL/GenBank/DDBJ whole genome shotgun (WGS) entry which is preliminary data.</text>
</comment>
<dbReference type="PANTHER" id="PTHR33371:SF4">
    <property type="entry name" value="INTERMEMBRANE PHOSPHOLIPID TRANSPORT SYSTEM BINDING PROTEIN MLAD"/>
    <property type="match status" value="1"/>
</dbReference>
<dbReference type="InterPro" id="IPR003399">
    <property type="entry name" value="Mce/MlaD"/>
</dbReference>
<proteinExistence type="predicted"/>
<accession>T1AUZ4</accession>
<dbReference type="InterPro" id="IPR052336">
    <property type="entry name" value="MlaD_Phospholipid_Transporter"/>
</dbReference>
<dbReference type="PANTHER" id="PTHR33371">
    <property type="entry name" value="INTERMEMBRANE PHOSPHOLIPID TRANSPORT SYSTEM BINDING PROTEIN MLAD-RELATED"/>
    <property type="match status" value="1"/>
</dbReference>
<name>T1AUZ4_9ZZZZ</name>
<dbReference type="AlphaFoldDB" id="T1AUZ4"/>